<name>A0A443ST89_9ACAR</name>
<dbReference type="InterPro" id="IPR019133">
    <property type="entry name" value="MIC60"/>
</dbReference>
<evidence type="ECO:0000256" key="8">
    <source>
        <dbReference type="SAM" id="MobiDB-lite"/>
    </source>
</evidence>
<dbReference type="EMBL" id="NCKV01000404">
    <property type="protein sequence ID" value="RWS30713.1"/>
    <property type="molecule type" value="Genomic_DNA"/>
</dbReference>
<evidence type="ECO:0000256" key="6">
    <source>
        <dbReference type="ARBA" id="ARBA00023136"/>
    </source>
</evidence>
<dbReference type="STRING" id="299467.A0A443ST89"/>
<keyword evidence="10" id="KW-1185">Reference proteome</keyword>
<accession>A0A443ST89</accession>
<dbReference type="VEuPathDB" id="VectorBase:LDEU001324"/>
<evidence type="ECO:0000256" key="1">
    <source>
        <dbReference type="ARBA" id="ARBA00010877"/>
    </source>
</evidence>
<dbReference type="GO" id="GO:0061617">
    <property type="term" value="C:MICOS complex"/>
    <property type="evidence" value="ECO:0007669"/>
    <property type="project" value="TreeGrafter"/>
</dbReference>
<evidence type="ECO:0000256" key="7">
    <source>
        <dbReference type="RuleBase" id="RU363000"/>
    </source>
</evidence>
<proteinExistence type="inferred from homology"/>
<comment type="function">
    <text evidence="7">Component of the MICOS complex, a large protein complex of the mitochondrial inner membrane that plays crucial roles in the maintenance of crista junctions, inner membrane architecture, and formation of contact sites to the outer membrane.</text>
</comment>
<comment type="subcellular location">
    <subcellularLocation>
        <location evidence="7">Mitochondrion inner membrane</location>
        <topology evidence="7">Single-pass membrane protein</topology>
    </subcellularLocation>
</comment>
<feature type="region of interest" description="Disordered" evidence="8">
    <location>
        <begin position="112"/>
        <end position="144"/>
    </location>
</feature>
<comment type="caution">
    <text evidence="9">The sequence shown here is derived from an EMBL/GenBank/DDBJ whole genome shotgun (WGS) entry which is preliminary data.</text>
</comment>
<sequence>MFRASLQQTLRRPFLGSQFANQQSTRKQSTSSSSGGQAFALVTGAVVATVGGTVFAAKYNDNFRKKVEDTVPYSGAALNSILGPKDLTPVKAVNKDPIKAEESLLKKKLEREVKNQPPQKPATPAVPQNAQKQIEKMEQKPLAPVEPKIKEPEFKTLMPPEPLKSSVVPTISAAVAGRTLEEASEKKEDKVEPRQTEYVSDDSENARVLARRKKELENEYQRKVNGLKEDLEVEIRTQLKRQVAAHLDHLREQLEVQRFDLERQFTMVMEEKLLDEKSHYASQLIENMVRLREIETVLKNRQQLDIDEKKARELWLICEILKDGLKSKRCQSDQTPSSFANDINAIKESVKSMETQSTLVSTVLETVPENALHDGVYTEDDLIERFKTINKMCKRVALIGDEGGSISKYLLSYLQSVLLFENNACYSDELSGKTTVDPSTWDTYDILSRVRYCLNERNLDMCLKYANQLQGKPRQVAKDWINDLRVHLELKQVADVLQAHAASTTIRAVK</sequence>
<reference evidence="9 10" key="1">
    <citation type="journal article" date="2018" name="Gigascience">
        <title>Genomes of trombidid mites reveal novel predicted allergens and laterally-transferred genes associated with secondary metabolism.</title>
        <authorList>
            <person name="Dong X."/>
            <person name="Chaisiri K."/>
            <person name="Xia D."/>
            <person name="Armstrong S.D."/>
            <person name="Fang Y."/>
            <person name="Donnelly M.J."/>
            <person name="Kadowaki T."/>
            <person name="McGarry J.W."/>
            <person name="Darby A.C."/>
            <person name="Makepeace B.L."/>
        </authorList>
    </citation>
    <scope>NUCLEOTIDE SEQUENCE [LARGE SCALE GENOMIC DNA]</scope>
    <source>
        <strain evidence="9">UoL-UT</strain>
    </source>
</reference>
<dbReference type="Pfam" id="PF09731">
    <property type="entry name" value="Mitofilin"/>
    <property type="match status" value="1"/>
</dbReference>
<keyword evidence="6 7" id="KW-0472">Membrane</keyword>
<feature type="compositionally biased region" description="Basic and acidic residues" evidence="8">
    <location>
        <begin position="179"/>
        <end position="195"/>
    </location>
</feature>
<protein>
    <recommendedName>
        <fullName evidence="7">MICOS complex subunit MIC60</fullName>
    </recommendedName>
    <alternativeName>
        <fullName evidence="7">Mitofilin</fullName>
    </alternativeName>
</protein>
<evidence type="ECO:0000313" key="10">
    <source>
        <dbReference type="Proteomes" id="UP000288716"/>
    </source>
</evidence>
<evidence type="ECO:0000313" key="9">
    <source>
        <dbReference type="EMBL" id="RWS30713.1"/>
    </source>
</evidence>
<dbReference type="AlphaFoldDB" id="A0A443ST89"/>
<evidence type="ECO:0000256" key="3">
    <source>
        <dbReference type="ARBA" id="ARBA00022792"/>
    </source>
</evidence>
<organism evidence="9 10">
    <name type="scientific">Leptotrombidium deliense</name>
    <dbReference type="NCBI Taxonomy" id="299467"/>
    <lineage>
        <taxon>Eukaryota</taxon>
        <taxon>Metazoa</taxon>
        <taxon>Ecdysozoa</taxon>
        <taxon>Arthropoda</taxon>
        <taxon>Chelicerata</taxon>
        <taxon>Arachnida</taxon>
        <taxon>Acari</taxon>
        <taxon>Acariformes</taxon>
        <taxon>Trombidiformes</taxon>
        <taxon>Prostigmata</taxon>
        <taxon>Anystina</taxon>
        <taxon>Parasitengona</taxon>
        <taxon>Trombiculoidea</taxon>
        <taxon>Trombiculidae</taxon>
        <taxon>Leptotrombidium</taxon>
    </lineage>
</organism>
<feature type="region of interest" description="Disordered" evidence="8">
    <location>
        <begin position="178"/>
        <end position="203"/>
    </location>
</feature>
<comment type="similarity">
    <text evidence="1 7">Belongs to the MICOS complex subunit Mic60 family.</text>
</comment>
<keyword evidence="4 7" id="KW-1133">Transmembrane helix</keyword>
<evidence type="ECO:0000256" key="2">
    <source>
        <dbReference type="ARBA" id="ARBA00022692"/>
    </source>
</evidence>
<evidence type="ECO:0000256" key="5">
    <source>
        <dbReference type="ARBA" id="ARBA00023128"/>
    </source>
</evidence>
<gene>
    <name evidence="9" type="ORF">B4U80_06100</name>
</gene>
<dbReference type="PANTHER" id="PTHR15415:SF7">
    <property type="entry name" value="MICOS COMPLEX SUBUNIT MIC60"/>
    <property type="match status" value="1"/>
</dbReference>
<keyword evidence="2 7" id="KW-0812">Transmembrane</keyword>
<dbReference type="GO" id="GO:0042407">
    <property type="term" value="P:cristae formation"/>
    <property type="evidence" value="ECO:0007669"/>
    <property type="project" value="TreeGrafter"/>
</dbReference>
<keyword evidence="5 7" id="KW-0496">Mitochondrion</keyword>
<keyword evidence="3 7" id="KW-0999">Mitochondrion inner membrane</keyword>
<dbReference type="PANTHER" id="PTHR15415">
    <property type="entry name" value="MITOFILIN"/>
    <property type="match status" value="1"/>
</dbReference>
<dbReference type="Proteomes" id="UP000288716">
    <property type="component" value="Unassembled WGS sequence"/>
</dbReference>
<comment type="subunit">
    <text evidence="7">Component of the mitochondrial contact site and cristae organizing system (MICOS) complex.</text>
</comment>
<evidence type="ECO:0000256" key="4">
    <source>
        <dbReference type="ARBA" id="ARBA00022989"/>
    </source>
</evidence>
<feature type="transmembrane region" description="Helical" evidence="7">
    <location>
        <begin position="38"/>
        <end position="57"/>
    </location>
</feature>
<dbReference type="OrthoDB" id="10261039at2759"/>